<sequence>MKIQNIESELTVAAEFVREDKDNLQLYSSMEGASEVQDAFFNALTESLREPKTINHHLTVAVGAATKVAMEHGQRLEDYGMYDSEPLHFIERIREKLSGSED</sequence>
<proteinExistence type="predicted"/>
<gene>
    <name evidence="1" type="ORF">JCM19235_1354</name>
</gene>
<evidence type="ECO:0000313" key="2">
    <source>
        <dbReference type="Proteomes" id="UP000029228"/>
    </source>
</evidence>
<reference evidence="1 2" key="2">
    <citation type="submission" date="2014-09" db="EMBL/GenBank/DDBJ databases">
        <authorList>
            <consortium name="NBRP consortium"/>
            <person name="Sawabe T."/>
            <person name="Meirelles P."/>
            <person name="Nakanishi M."/>
            <person name="Sayaka M."/>
            <person name="Hattori M."/>
            <person name="Ohkuma M."/>
        </authorList>
    </citation>
    <scope>NUCLEOTIDE SEQUENCE [LARGE SCALE GENOMIC DNA]</scope>
    <source>
        <strain evidence="2">JCM19235</strain>
    </source>
</reference>
<accession>A0A090S8E7</accession>
<dbReference type="STRING" id="990268.JCM19235_1354"/>
<organism evidence="1 2">
    <name type="scientific">Vibrio maritimus</name>
    <dbReference type="NCBI Taxonomy" id="990268"/>
    <lineage>
        <taxon>Bacteria</taxon>
        <taxon>Pseudomonadati</taxon>
        <taxon>Pseudomonadota</taxon>
        <taxon>Gammaproteobacteria</taxon>
        <taxon>Vibrionales</taxon>
        <taxon>Vibrionaceae</taxon>
        <taxon>Vibrio</taxon>
    </lineage>
</organism>
<dbReference type="EMBL" id="BBMR01000017">
    <property type="protein sequence ID" value="GAL23053.1"/>
    <property type="molecule type" value="Genomic_DNA"/>
</dbReference>
<comment type="caution">
    <text evidence="1">The sequence shown here is derived from an EMBL/GenBank/DDBJ whole genome shotgun (WGS) entry which is preliminary data.</text>
</comment>
<keyword evidence="2" id="KW-1185">Reference proteome</keyword>
<protein>
    <submittedName>
        <fullName evidence="1">Uncharacterized protein</fullName>
    </submittedName>
</protein>
<name>A0A090S8E7_9VIBR</name>
<reference evidence="1 2" key="1">
    <citation type="submission" date="2014-09" db="EMBL/GenBank/DDBJ databases">
        <title>Vibrio maritimus JCM 19235. (C45) whole genome shotgun sequence.</title>
        <authorList>
            <person name="Sawabe T."/>
            <person name="Meirelles P."/>
            <person name="Nakanishi M."/>
            <person name="Sayaka M."/>
            <person name="Hattori M."/>
            <person name="Ohkuma M."/>
        </authorList>
    </citation>
    <scope>NUCLEOTIDE SEQUENCE [LARGE SCALE GENOMIC DNA]</scope>
    <source>
        <strain evidence="2">JCM19235</strain>
    </source>
</reference>
<dbReference type="Proteomes" id="UP000029228">
    <property type="component" value="Unassembled WGS sequence"/>
</dbReference>
<evidence type="ECO:0000313" key="1">
    <source>
        <dbReference type="EMBL" id="GAL23053.1"/>
    </source>
</evidence>
<dbReference type="AlphaFoldDB" id="A0A090S8E7"/>